<organism evidence="3 4">
    <name type="scientific">Prorocentrum cordatum</name>
    <dbReference type="NCBI Taxonomy" id="2364126"/>
    <lineage>
        <taxon>Eukaryota</taxon>
        <taxon>Sar</taxon>
        <taxon>Alveolata</taxon>
        <taxon>Dinophyceae</taxon>
        <taxon>Prorocentrales</taxon>
        <taxon>Prorocentraceae</taxon>
        <taxon>Prorocentrum</taxon>
    </lineage>
</organism>
<dbReference type="EMBL" id="CAUYUJ010015782">
    <property type="protein sequence ID" value="CAK0858054.1"/>
    <property type="molecule type" value="Genomic_DNA"/>
</dbReference>
<feature type="coiled-coil region" evidence="2">
    <location>
        <begin position="3"/>
        <end position="128"/>
    </location>
</feature>
<keyword evidence="1 2" id="KW-0175">Coiled coil</keyword>
<evidence type="ECO:0000256" key="2">
    <source>
        <dbReference type="SAM" id="Coils"/>
    </source>
</evidence>
<feature type="non-terminal residue" evidence="3">
    <location>
        <position position="1"/>
    </location>
</feature>
<feature type="non-terminal residue" evidence="3">
    <location>
        <position position="220"/>
    </location>
</feature>
<accession>A0ABN9UIW5</accession>
<protein>
    <submittedName>
        <fullName evidence="3">Uncharacterized protein</fullName>
    </submittedName>
</protein>
<evidence type="ECO:0000313" key="3">
    <source>
        <dbReference type="EMBL" id="CAK0858054.1"/>
    </source>
</evidence>
<comment type="caution">
    <text evidence="3">The sequence shown here is derived from an EMBL/GenBank/DDBJ whole genome shotgun (WGS) entry which is preliminary data.</text>
</comment>
<proteinExistence type="predicted"/>
<gene>
    <name evidence="3" type="ORF">PCOR1329_LOCUS47957</name>
</gene>
<sequence length="220" mass="26335">QELDELNIECRQSLQDLSQAQKQFERLKRLHKKHVSIKEMAEEALPPLREQKDDLVKEVKMQEDELKRQKRLLEDIQGEVDLFIGAYLKQESLEKEKKDEYDEITRSMDDMQRELKDMKDDEQKREADFKTLAAIREKLARDASVAHRLCRETGDEVAMKALEELDLRKKYQEISQKQKEFCTMYEVVKNERNKYMTQIQKSSQHLSEMKEKLKILQNEV</sequence>
<keyword evidence="4" id="KW-1185">Reference proteome</keyword>
<dbReference type="PANTHER" id="PTHR32083:SF34">
    <property type="entry name" value="COILED-COIL DOMAIN-CONTAINING PROTEIN 146"/>
    <property type="match status" value="1"/>
</dbReference>
<reference evidence="3" key="1">
    <citation type="submission" date="2023-10" db="EMBL/GenBank/DDBJ databases">
        <authorList>
            <person name="Chen Y."/>
            <person name="Shah S."/>
            <person name="Dougan E. K."/>
            <person name="Thang M."/>
            <person name="Chan C."/>
        </authorList>
    </citation>
    <scope>NUCLEOTIDE SEQUENCE [LARGE SCALE GENOMIC DNA]</scope>
</reference>
<evidence type="ECO:0000256" key="1">
    <source>
        <dbReference type="ARBA" id="ARBA00023054"/>
    </source>
</evidence>
<name>A0ABN9UIW5_9DINO</name>
<evidence type="ECO:0000313" key="4">
    <source>
        <dbReference type="Proteomes" id="UP001189429"/>
    </source>
</evidence>
<dbReference type="PANTHER" id="PTHR32083">
    <property type="entry name" value="CILIA AND FLAGELLA-ASSOCIATED PROTEIN 58-RELATED"/>
    <property type="match status" value="1"/>
</dbReference>
<dbReference type="Proteomes" id="UP001189429">
    <property type="component" value="Unassembled WGS sequence"/>
</dbReference>